<proteinExistence type="predicted"/>
<reference evidence="2" key="1">
    <citation type="submission" date="2018-10" db="EMBL/GenBank/DDBJ databases">
        <authorList>
            <person name="Vincent A.T."/>
            <person name="Schiettekatte O."/>
            <person name="Bourhy P."/>
            <person name="Veyrier F.J."/>
            <person name="Picardeau M."/>
        </authorList>
    </citation>
    <scope>NUCLEOTIDE SEQUENCE</scope>
    <source>
        <strain evidence="2">201800281</strain>
    </source>
</reference>
<accession>A0A4R9II01</accession>
<dbReference type="EMBL" id="RQFM01000012">
    <property type="protein sequence ID" value="TGK87226.1"/>
    <property type="molecule type" value="Genomic_DNA"/>
</dbReference>
<keyword evidence="4" id="KW-1185">Reference proteome</keyword>
<gene>
    <name evidence="1" type="ORF">EHQ23_07070</name>
    <name evidence="2" type="ORF">EHQ26_19565</name>
</gene>
<comment type="caution">
    <text evidence="1">The sequence shown here is derived from an EMBL/GenBank/DDBJ whole genome shotgun (WGS) entry which is preliminary data.</text>
</comment>
<protein>
    <submittedName>
        <fullName evidence="1">HEAT repeat domain-containing protein</fullName>
    </submittedName>
</protein>
<evidence type="ECO:0000313" key="4">
    <source>
        <dbReference type="Proteomes" id="UP000297918"/>
    </source>
</evidence>
<dbReference type="AlphaFoldDB" id="A0A4R9II01"/>
<dbReference type="Proteomes" id="UP000297394">
    <property type="component" value="Unassembled WGS sequence"/>
</dbReference>
<dbReference type="RefSeq" id="WP_135747466.1">
    <property type="nucleotide sequence ID" value="NZ_RQFL01000036.1"/>
</dbReference>
<name>A0A4R9II01_9LEPT</name>
<organism evidence="1 3">
    <name type="scientific">Leptospira bourretii</name>
    <dbReference type="NCBI Taxonomy" id="2484962"/>
    <lineage>
        <taxon>Bacteria</taxon>
        <taxon>Pseudomonadati</taxon>
        <taxon>Spirochaetota</taxon>
        <taxon>Spirochaetia</taxon>
        <taxon>Leptospirales</taxon>
        <taxon>Leptospiraceae</taxon>
        <taxon>Leptospira</taxon>
    </lineage>
</organism>
<dbReference type="OrthoDB" id="328734at2"/>
<sequence length="186" mass="21796">MKFSKTIYTFLSILMFVVSPLLSDELDPILYNKIKESLSDTHHQVDLDTMKLRLNKIHSNPLPYLIKISESKDSYVFVRARAIRMMETFSGEVTIHLLEKTIANESENLHLRKLAVQSYSSLLKNNQTKRNGFLKQFETDKHLGNFLKQSVQRGNLDSMPSHIKKKDHIDFKREEIKKTIIDFREN</sequence>
<dbReference type="EMBL" id="RQFL01000036">
    <property type="protein sequence ID" value="TGK87603.1"/>
    <property type="molecule type" value="Genomic_DNA"/>
</dbReference>
<dbReference type="Proteomes" id="UP000297918">
    <property type="component" value="Unassembled WGS sequence"/>
</dbReference>
<evidence type="ECO:0000313" key="2">
    <source>
        <dbReference type="EMBL" id="TGK87603.1"/>
    </source>
</evidence>
<evidence type="ECO:0000313" key="1">
    <source>
        <dbReference type="EMBL" id="TGK87226.1"/>
    </source>
</evidence>
<evidence type="ECO:0000313" key="3">
    <source>
        <dbReference type="Proteomes" id="UP000297394"/>
    </source>
</evidence>
<reference evidence="3 4" key="2">
    <citation type="journal article" date="2019" name="PLoS Negl. Trop. Dis.">
        <title>Revisiting the worldwide diversity of Leptospira species in the environment.</title>
        <authorList>
            <person name="Vincent A.T."/>
            <person name="Schiettekatte O."/>
            <person name="Bourhy P."/>
            <person name="Veyrier F.J."/>
            <person name="Picardeau M."/>
        </authorList>
    </citation>
    <scope>NUCLEOTIDE SEQUENCE [LARGE SCALE GENOMIC DNA]</scope>
    <source>
        <strain evidence="1 3">201800280</strain>
        <strain evidence="4">201800281</strain>
    </source>
</reference>